<proteinExistence type="predicted"/>
<dbReference type="Proteomes" id="UP000070444">
    <property type="component" value="Unassembled WGS sequence"/>
</dbReference>
<sequence length="93" mass="10905">MKREADINQDINGLKLIRQQKIKLYMQLALVFFVYNLLFMLSYISMILRFAIGFKRTPVLDGIILSMVLISVCLNPIITVFFQPEVNNEFLFQ</sequence>
<feature type="transmembrane region" description="Helical" evidence="1">
    <location>
        <begin position="24"/>
        <end position="51"/>
    </location>
</feature>
<evidence type="ECO:0008006" key="4">
    <source>
        <dbReference type="Google" id="ProtNLM"/>
    </source>
</evidence>
<accession>A0A137NRQ7</accession>
<dbReference type="AlphaFoldDB" id="A0A137NRQ7"/>
<keyword evidence="1" id="KW-1133">Transmembrane helix</keyword>
<keyword evidence="3" id="KW-1185">Reference proteome</keyword>
<keyword evidence="1" id="KW-0472">Membrane</keyword>
<protein>
    <recommendedName>
        <fullName evidence="4">G-protein coupled receptors family 1 profile domain-containing protein</fullName>
    </recommendedName>
</protein>
<dbReference type="OrthoDB" id="10053194at2759"/>
<name>A0A137NRQ7_CONC2</name>
<organism evidence="2 3">
    <name type="scientific">Conidiobolus coronatus (strain ATCC 28846 / CBS 209.66 / NRRL 28638)</name>
    <name type="common">Delacroixia coronata</name>
    <dbReference type="NCBI Taxonomy" id="796925"/>
    <lineage>
        <taxon>Eukaryota</taxon>
        <taxon>Fungi</taxon>
        <taxon>Fungi incertae sedis</taxon>
        <taxon>Zoopagomycota</taxon>
        <taxon>Entomophthoromycotina</taxon>
        <taxon>Entomophthoromycetes</taxon>
        <taxon>Entomophthorales</taxon>
        <taxon>Ancylistaceae</taxon>
        <taxon>Conidiobolus</taxon>
    </lineage>
</organism>
<reference evidence="2 3" key="1">
    <citation type="journal article" date="2015" name="Genome Biol. Evol.">
        <title>Phylogenomic analyses indicate that early fungi evolved digesting cell walls of algal ancestors of land plants.</title>
        <authorList>
            <person name="Chang Y."/>
            <person name="Wang S."/>
            <person name="Sekimoto S."/>
            <person name="Aerts A.L."/>
            <person name="Choi C."/>
            <person name="Clum A."/>
            <person name="LaButti K.M."/>
            <person name="Lindquist E.A."/>
            <person name="Yee Ngan C."/>
            <person name="Ohm R.A."/>
            <person name="Salamov A.A."/>
            <person name="Grigoriev I.V."/>
            <person name="Spatafora J.W."/>
            <person name="Berbee M.L."/>
        </authorList>
    </citation>
    <scope>NUCLEOTIDE SEQUENCE [LARGE SCALE GENOMIC DNA]</scope>
    <source>
        <strain evidence="2 3">NRRL 28638</strain>
    </source>
</reference>
<dbReference type="SUPFAM" id="SSF81321">
    <property type="entry name" value="Family A G protein-coupled receptor-like"/>
    <property type="match status" value="1"/>
</dbReference>
<dbReference type="Gene3D" id="1.20.1070.10">
    <property type="entry name" value="Rhodopsin 7-helix transmembrane proteins"/>
    <property type="match status" value="1"/>
</dbReference>
<gene>
    <name evidence="2" type="ORF">CONCODRAFT_13060</name>
</gene>
<feature type="transmembrane region" description="Helical" evidence="1">
    <location>
        <begin position="63"/>
        <end position="82"/>
    </location>
</feature>
<dbReference type="EMBL" id="KQ964897">
    <property type="protein sequence ID" value="KXN65370.1"/>
    <property type="molecule type" value="Genomic_DNA"/>
</dbReference>
<keyword evidence="1" id="KW-0812">Transmembrane</keyword>
<evidence type="ECO:0000256" key="1">
    <source>
        <dbReference type="SAM" id="Phobius"/>
    </source>
</evidence>
<evidence type="ECO:0000313" key="3">
    <source>
        <dbReference type="Proteomes" id="UP000070444"/>
    </source>
</evidence>
<evidence type="ECO:0000313" key="2">
    <source>
        <dbReference type="EMBL" id="KXN65370.1"/>
    </source>
</evidence>